<organism evidence="2 3">
    <name type="scientific">Araneus ventricosus</name>
    <name type="common">Orbweaver spider</name>
    <name type="synonym">Epeira ventricosa</name>
    <dbReference type="NCBI Taxonomy" id="182803"/>
    <lineage>
        <taxon>Eukaryota</taxon>
        <taxon>Metazoa</taxon>
        <taxon>Ecdysozoa</taxon>
        <taxon>Arthropoda</taxon>
        <taxon>Chelicerata</taxon>
        <taxon>Arachnida</taxon>
        <taxon>Araneae</taxon>
        <taxon>Araneomorphae</taxon>
        <taxon>Entelegynae</taxon>
        <taxon>Araneoidea</taxon>
        <taxon>Araneidae</taxon>
        <taxon>Araneus</taxon>
    </lineage>
</organism>
<sequence length="110" mass="12581">MKPPPARDTGRKHVARSLCSTHKAPTSTRHREETRGTESLLYPLGSLTVKSRAFTPPTEPEEIAYLAVRWARQMDEKWTDRDSTSRPAQPVISMEENSELSAKFSQLFFY</sequence>
<dbReference type="Proteomes" id="UP000499080">
    <property type="component" value="Unassembled WGS sequence"/>
</dbReference>
<protein>
    <submittedName>
        <fullName evidence="2">Uncharacterized protein</fullName>
    </submittedName>
</protein>
<proteinExistence type="predicted"/>
<dbReference type="EMBL" id="BGPR01016156">
    <property type="protein sequence ID" value="GBN72038.1"/>
    <property type="molecule type" value="Genomic_DNA"/>
</dbReference>
<evidence type="ECO:0000313" key="3">
    <source>
        <dbReference type="Proteomes" id="UP000499080"/>
    </source>
</evidence>
<comment type="caution">
    <text evidence="2">The sequence shown here is derived from an EMBL/GenBank/DDBJ whole genome shotgun (WGS) entry which is preliminary data.</text>
</comment>
<dbReference type="AlphaFoldDB" id="A0A4Y2R8G3"/>
<evidence type="ECO:0000256" key="1">
    <source>
        <dbReference type="SAM" id="MobiDB-lite"/>
    </source>
</evidence>
<name>A0A4Y2R8G3_ARAVE</name>
<accession>A0A4Y2R8G3</accession>
<evidence type="ECO:0000313" key="2">
    <source>
        <dbReference type="EMBL" id="GBN72038.1"/>
    </source>
</evidence>
<gene>
    <name evidence="2" type="ORF">AVEN_225666_1</name>
</gene>
<keyword evidence="3" id="KW-1185">Reference proteome</keyword>
<reference evidence="2 3" key="1">
    <citation type="journal article" date="2019" name="Sci. Rep.">
        <title>Orb-weaving spider Araneus ventricosus genome elucidates the spidroin gene catalogue.</title>
        <authorList>
            <person name="Kono N."/>
            <person name="Nakamura H."/>
            <person name="Ohtoshi R."/>
            <person name="Moran D.A.P."/>
            <person name="Shinohara A."/>
            <person name="Yoshida Y."/>
            <person name="Fujiwara M."/>
            <person name="Mori M."/>
            <person name="Tomita M."/>
            <person name="Arakawa K."/>
        </authorList>
    </citation>
    <scope>NUCLEOTIDE SEQUENCE [LARGE SCALE GENOMIC DNA]</scope>
</reference>
<feature type="region of interest" description="Disordered" evidence="1">
    <location>
        <begin position="76"/>
        <end position="96"/>
    </location>
</feature>